<keyword evidence="2" id="KW-0548">Nucleotidyltransferase</keyword>
<dbReference type="RefSeq" id="WP_295189761.1">
    <property type="nucleotide sequence ID" value="NZ_JAWJZA010000021.1"/>
</dbReference>
<dbReference type="EC" id="4.99.1.12" evidence="2"/>
<protein>
    <submittedName>
        <fullName evidence="2">Nickel insertion protein</fullName>
        <ecNumber evidence="2">4.99.1.12</ecNumber>
    </submittedName>
</protein>
<name>A0ABU3ZAG6_9FIRM</name>
<dbReference type="Pfam" id="PF01969">
    <property type="entry name" value="Ni_insertion"/>
    <property type="match status" value="1"/>
</dbReference>
<sequence length="157" mass="18409">MIIGRSPIMEDQLIKIEVNIDNMNPEHYSHLLERFLQARANDAWLTPIIMKKGRPGILLSVLCAETLLDMMRELIFKHTTTIGIRYTKMDRLICDRTFKIVYYKGLQVHIKQSRYQGNLVNESIEFDDIHRISEVTGESYKLISQRIWSIVKAEKLT</sequence>
<dbReference type="InterPro" id="IPR002822">
    <property type="entry name" value="Ni_insertion"/>
</dbReference>
<evidence type="ECO:0000313" key="3">
    <source>
        <dbReference type="Proteomes" id="UP001272515"/>
    </source>
</evidence>
<keyword evidence="3" id="KW-1185">Reference proteome</keyword>
<keyword evidence="2" id="KW-0808">Transferase</keyword>
<dbReference type="GO" id="GO:0016779">
    <property type="term" value="F:nucleotidyltransferase activity"/>
    <property type="evidence" value="ECO:0007669"/>
    <property type="project" value="UniProtKB-KW"/>
</dbReference>
<proteinExistence type="predicted"/>
<dbReference type="Proteomes" id="UP001272515">
    <property type="component" value="Unassembled WGS sequence"/>
</dbReference>
<dbReference type="GO" id="GO:0016829">
    <property type="term" value="F:lyase activity"/>
    <property type="evidence" value="ECO:0007669"/>
    <property type="project" value="UniProtKB-KW"/>
</dbReference>
<evidence type="ECO:0000256" key="1">
    <source>
        <dbReference type="ARBA" id="ARBA00022596"/>
    </source>
</evidence>
<dbReference type="EMBL" id="JAWJZB010000010">
    <property type="protein sequence ID" value="MDV5088903.1"/>
    <property type="molecule type" value="Genomic_DNA"/>
</dbReference>
<keyword evidence="1" id="KW-0533">Nickel</keyword>
<accession>A0ABU3ZAG6</accession>
<evidence type="ECO:0000313" key="2">
    <source>
        <dbReference type="EMBL" id="MDV5088903.1"/>
    </source>
</evidence>
<dbReference type="Gene3D" id="3.30.70.1380">
    <property type="entry name" value="Transcriptional regulatory protein pf0864 domain like"/>
    <property type="match status" value="1"/>
</dbReference>
<gene>
    <name evidence="2" type="primary">larC</name>
    <name evidence="2" type="ORF">RVY80_08710</name>
</gene>
<organism evidence="2 3">
    <name type="scientific">Veillonella absiana</name>
    <dbReference type="NCBI Taxonomy" id="3079305"/>
    <lineage>
        <taxon>Bacteria</taxon>
        <taxon>Bacillati</taxon>
        <taxon>Bacillota</taxon>
        <taxon>Negativicutes</taxon>
        <taxon>Veillonellales</taxon>
        <taxon>Veillonellaceae</taxon>
        <taxon>Veillonella</taxon>
    </lineage>
</organism>
<comment type="caution">
    <text evidence="2">The sequence shown here is derived from an EMBL/GenBank/DDBJ whole genome shotgun (WGS) entry which is preliminary data.</text>
</comment>
<keyword evidence="2" id="KW-0456">Lyase</keyword>
<dbReference type="PANTHER" id="PTHR36566:SF1">
    <property type="entry name" value="PYRIDINIUM-3,5-BISTHIOCARBOXYLIC ACID MONONUCLEOTIDE NICKEL INSERTION PROTEIN"/>
    <property type="match status" value="1"/>
</dbReference>
<dbReference type="PANTHER" id="PTHR36566">
    <property type="entry name" value="NICKEL INSERTION PROTEIN-RELATED"/>
    <property type="match status" value="1"/>
</dbReference>
<reference evidence="2 3" key="1">
    <citation type="submission" date="2023-10" db="EMBL/GenBank/DDBJ databases">
        <title>Veillonella sp. nov., isolated from a pig farm feces dump.</title>
        <authorList>
            <person name="Chang Y.-H."/>
        </authorList>
    </citation>
    <scope>NUCLEOTIDE SEQUENCE [LARGE SCALE GENOMIC DNA]</scope>
    <source>
        <strain evidence="2 3">YH-vei2233</strain>
    </source>
</reference>